<accession>A0ABV6R5F6</accession>
<keyword evidence="4" id="KW-1185">Reference proteome</keyword>
<protein>
    <submittedName>
        <fullName evidence="3">DUF6456 domain-containing protein</fullName>
    </submittedName>
</protein>
<organism evidence="3 4">
    <name type="scientific">Brevundimonas balnearis</name>
    <dbReference type="NCBI Taxonomy" id="1572858"/>
    <lineage>
        <taxon>Bacteria</taxon>
        <taxon>Pseudomonadati</taxon>
        <taxon>Pseudomonadota</taxon>
        <taxon>Alphaproteobacteria</taxon>
        <taxon>Caulobacterales</taxon>
        <taxon>Caulobacteraceae</taxon>
        <taxon>Brevundimonas</taxon>
    </lineage>
</organism>
<sequence>MTDRIDRARRLIERQGAWLAEAPGGYALRLGPDRRARVLMVLDEDDFRALAIAPGLKARAGGGWVRRRAPEPESPGGRPGVTEAEREVEGPDGVRRRVRVNATTTAVAWLAARKDRDGRPMLSAAEAAAGERLTLDGELARRGPSLTMRWDALPRRGAGGGADHGPGGAALAARRRVAEALNAVSPMEAQILVRICLEGDALRAAEGRLGLPPRRGRERLRAALAALARHYRLG</sequence>
<dbReference type="RefSeq" id="WP_376836934.1">
    <property type="nucleotide sequence ID" value="NZ_JBHLSW010000015.1"/>
</dbReference>
<dbReference type="EMBL" id="JBHLSW010000015">
    <property type="protein sequence ID" value="MFC0634855.1"/>
    <property type="molecule type" value="Genomic_DNA"/>
</dbReference>
<comment type="caution">
    <text evidence="3">The sequence shown here is derived from an EMBL/GenBank/DDBJ whole genome shotgun (WGS) entry which is preliminary data.</text>
</comment>
<proteinExistence type="predicted"/>
<dbReference type="Pfam" id="PF20057">
    <property type="entry name" value="DUF6456"/>
    <property type="match status" value="1"/>
</dbReference>
<feature type="domain" description="DUF6456" evidence="2">
    <location>
        <begin position="98"/>
        <end position="232"/>
    </location>
</feature>
<feature type="compositionally biased region" description="Basic and acidic residues" evidence="1">
    <location>
        <begin position="83"/>
        <end position="93"/>
    </location>
</feature>
<name>A0ABV6R5F6_9CAUL</name>
<evidence type="ECO:0000313" key="3">
    <source>
        <dbReference type="EMBL" id="MFC0634855.1"/>
    </source>
</evidence>
<feature type="region of interest" description="Disordered" evidence="1">
    <location>
        <begin position="61"/>
        <end position="93"/>
    </location>
</feature>
<reference evidence="3 4" key="1">
    <citation type="submission" date="2024-09" db="EMBL/GenBank/DDBJ databases">
        <authorList>
            <person name="Sun Q."/>
            <person name="Mori K."/>
        </authorList>
    </citation>
    <scope>NUCLEOTIDE SEQUENCE [LARGE SCALE GENOMIC DNA]</scope>
    <source>
        <strain evidence="3 4">NCAIM B.02621</strain>
    </source>
</reference>
<dbReference type="Proteomes" id="UP001589906">
    <property type="component" value="Unassembled WGS sequence"/>
</dbReference>
<evidence type="ECO:0000256" key="1">
    <source>
        <dbReference type="SAM" id="MobiDB-lite"/>
    </source>
</evidence>
<evidence type="ECO:0000313" key="4">
    <source>
        <dbReference type="Proteomes" id="UP001589906"/>
    </source>
</evidence>
<gene>
    <name evidence="3" type="ORF">ACFFGE_13320</name>
</gene>
<evidence type="ECO:0000259" key="2">
    <source>
        <dbReference type="Pfam" id="PF20057"/>
    </source>
</evidence>
<dbReference type="InterPro" id="IPR045599">
    <property type="entry name" value="DUF6456"/>
</dbReference>